<feature type="compositionally biased region" description="Basic and acidic residues" evidence="6">
    <location>
        <begin position="554"/>
        <end position="575"/>
    </location>
</feature>
<keyword evidence="2" id="KW-0963">Cytoplasm</keyword>
<keyword evidence="3" id="KW-0597">Phosphoprotein</keyword>
<dbReference type="Pfam" id="PF14444">
    <property type="entry name" value="S1-like"/>
    <property type="match status" value="1"/>
</dbReference>
<dbReference type="InterPro" id="IPR025954">
    <property type="entry name" value="DBC1/CARP1_inactive_NUDIX"/>
</dbReference>
<comment type="subcellular location">
    <subcellularLocation>
        <location evidence="1">Cytoplasm</location>
    </subcellularLocation>
</comment>
<feature type="domain" description="DBC1/CARP1 catalytically inactive NUDIX hydrolase" evidence="7">
    <location>
        <begin position="318"/>
        <end position="441"/>
    </location>
</feature>
<evidence type="ECO:0000313" key="9">
    <source>
        <dbReference type="Proteomes" id="UP000533954"/>
    </source>
</evidence>
<evidence type="ECO:0000256" key="2">
    <source>
        <dbReference type="ARBA" id="ARBA00022490"/>
    </source>
</evidence>
<dbReference type="Pfam" id="PF14443">
    <property type="entry name" value="DBC1"/>
    <property type="match status" value="1"/>
</dbReference>
<dbReference type="EMBL" id="VZSX01000302">
    <property type="protein sequence ID" value="NXA43621.1"/>
    <property type="molecule type" value="Genomic_DNA"/>
</dbReference>
<reference evidence="8 9" key="1">
    <citation type="submission" date="2019-09" db="EMBL/GenBank/DDBJ databases">
        <title>Bird 10,000 Genomes (B10K) Project - Family phase.</title>
        <authorList>
            <person name="Zhang G."/>
        </authorList>
    </citation>
    <scope>NUCLEOTIDE SEQUENCE [LARGE SCALE GENOMIC DNA]</scope>
    <source>
        <strain evidence="8">B10K-LSUMZ-16893</strain>
    </source>
</reference>
<dbReference type="GO" id="GO:0005737">
    <property type="term" value="C:cytoplasm"/>
    <property type="evidence" value="ECO:0007669"/>
    <property type="project" value="UniProtKB-SubCell"/>
</dbReference>
<keyword evidence="9" id="KW-1185">Reference proteome</keyword>
<dbReference type="PANTHER" id="PTHR14304:SF12">
    <property type="entry name" value="CELL CYCLE AND APOPTOSIS REGULATOR PROTEIN 2"/>
    <property type="match status" value="1"/>
</dbReference>
<evidence type="ECO:0000256" key="4">
    <source>
        <dbReference type="ARBA" id="ARBA00023054"/>
    </source>
</evidence>
<dbReference type="PANTHER" id="PTHR14304">
    <property type="entry name" value="CELL DIVISION CYCLE AND APOPTOSIS REGULATOR PROTEIN"/>
    <property type="match status" value="1"/>
</dbReference>
<feature type="compositionally biased region" description="Basic and acidic residues" evidence="6">
    <location>
        <begin position="615"/>
        <end position="624"/>
    </location>
</feature>
<evidence type="ECO:0000256" key="3">
    <source>
        <dbReference type="ARBA" id="ARBA00022553"/>
    </source>
</evidence>
<feature type="non-terminal residue" evidence="8">
    <location>
        <position position="950"/>
    </location>
</feature>
<dbReference type="Pfam" id="PF19256">
    <property type="entry name" value="LAIKA"/>
    <property type="match status" value="1"/>
</dbReference>
<feature type="region of interest" description="Disordered" evidence="6">
    <location>
        <begin position="424"/>
        <end position="456"/>
    </location>
</feature>
<organism evidence="8 9">
    <name type="scientific">Eudromia elegans</name>
    <name type="common">Elegant crested-tinamou</name>
    <dbReference type="NCBI Taxonomy" id="8805"/>
    <lineage>
        <taxon>Eukaryota</taxon>
        <taxon>Metazoa</taxon>
        <taxon>Chordata</taxon>
        <taxon>Craniata</taxon>
        <taxon>Vertebrata</taxon>
        <taxon>Euteleostomi</taxon>
        <taxon>Archelosauria</taxon>
        <taxon>Archosauria</taxon>
        <taxon>Dinosauria</taxon>
        <taxon>Saurischia</taxon>
        <taxon>Theropoda</taxon>
        <taxon>Coelurosauria</taxon>
        <taxon>Aves</taxon>
        <taxon>Palaeognathae</taxon>
        <taxon>Tinamiformes</taxon>
        <taxon>Tinamidae</taxon>
        <taxon>Eudromia</taxon>
    </lineage>
</organism>
<evidence type="ECO:0000256" key="1">
    <source>
        <dbReference type="ARBA" id="ARBA00004496"/>
    </source>
</evidence>
<name>A0A7K7VSJ8_EUDEL</name>
<feature type="region of interest" description="Disordered" evidence="6">
    <location>
        <begin position="554"/>
        <end position="624"/>
    </location>
</feature>
<dbReference type="InterPro" id="IPR025223">
    <property type="entry name" value="S1-like_RNA-bd_dom"/>
</dbReference>
<dbReference type="Proteomes" id="UP000533954">
    <property type="component" value="Unassembled WGS sequence"/>
</dbReference>
<dbReference type="GO" id="GO:0005634">
    <property type="term" value="C:nucleus"/>
    <property type="evidence" value="ECO:0007669"/>
    <property type="project" value="TreeGrafter"/>
</dbReference>
<comment type="caution">
    <text evidence="8">The sequence shown here is derived from an EMBL/GenBank/DDBJ whole genome shotgun (WGS) entry which is preliminary data.</text>
</comment>
<evidence type="ECO:0000256" key="5">
    <source>
        <dbReference type="SAM" id="Coils"/>
    </source>
</evidence>
<evidence type="ECO:0000259" key="7">
    <source>
        <dbReference type="SMART" id="SM01122"/>
    </source>
</evidence>
<dbReference type="InterPro" id="IPR025224">
    <property type="entry name" value="CCAR1/CCAR2"/>
</dbReference>
<proteinExistence type="predicted"/>
<evidence type="ECO:0000313" key="8">
    <source>
        <dbReference type="EMBL" id="NXA43621.1"/>
    </source>
</evidence>
<keyword evidence="4 5" id="KW-0175">Coiled coil</keyword>
<feature type="compositionally biased region" description="Low complexity" evidence="6">
    <location>
        <begin position="604"/>
        <end position="614"/>
    </location>
</feature>
<dbReference type="AlphaFoldDB" id="A0A7K7VSJ8"/>
<feature type="non-terminal residue" evidence="8">
    <location>
        <position position="1"/>
    </location>
</feature>
<gene>
    <name evidence="8" type="primary">Ccar2</name>
    <name evidence="8" type="ORF">EUDELE_R14366</name>
</gene>
<dbReference type="OrthoDB" id="21006at2759"/>
<feature type="coiled-coil region" evidence="5">
    <location>
        <begin position="855"/>
        <end position="917"/>
    </location>
</feature>
<sequence length="950" mass="104533">AGSPQTSLLGPPPGLLTPPVSTELLQSARHLQVGDKQRVFTGIVTSLHDYFGVVDDEVFFQFSAVKGRMPQIGEKVLVKAAYNPSQAVPWNALKVQTLSNQPLLKAPLLHVASLGQKQGILGAQPQLLFQPHRIPPLFPQKPVNVFPTPPSLPLGHLGRYPARGPKGRNNSGRWDDFDSKKRKQKGAEPWAVKKPRHDLPQYRVHFARYAVDSPFCDAMEILRRYCSIQLPHGFYDVRLCWLDAFPLARPLGLQHRSHIVLAEPEEAPGRADAPDAAPRDANPAFSAKVLLLSSPGLEEFYRTCLSYLEDSSEQREAPEHPTKQIKFLLGRKEDEAMLIGGEWSPSLDGPDPEADPMVLVRTAIRCTKAQAGLDLSNCTKWVRFAEFRYLREGEPSQREVVVVFLPDVWACMPSLQRWEASCRPKVGKAPSSPPSPGGQAATVRPGSVPGPCAGTSRPCRCPRRCLREMEATERDAATEPASEPAVPTELAVVARPRRRDACSIVPLAALLEYRWRREKFSFEVAVVAELFQEMLQRDFGYKLYKALLALPEKEEPPEARNPELERAPEPAKEAAPEAAVASEEAEQPPPKTEPGNTEAERPAGSEAAPAGAEQETSKSECKGDAKDSADELCVLSLEDGLLLLREEEEEFGVLQAQGGGECSPSVGAKCRDLIPGSPSGAKLEDAEVRSTASNQSEMEFSSLQDAPKVLDPSAVLPLDALLAFMYFDCNFCGYLHRRDLEKILLTLGLHLCKEQVKRLVNRVVTQYACQYRNLRYGRHEGLEAGGADRGAEEQPLGNLPLLPPVRPAARGSLAATSPAEQGGLVSHEGTVLNVGKLLEKAEQTESNRLYLESKIHALEGKLEESQSRLSATEATSKALAAELRELQRRLAEAEEQARAAERQRLHFQRLLQEHRKRLAPVQLELQSIIEKVAGRQTGFPEGQRAPVPSS</sequence>
<dbReference type="SMART" id="SM01122">
    <property type="entry name" value="DBC1"/>
    <property type="match status" value="1"/>
</dbReference>
<accession>A0A7K7VSJ8</accession>
<dbReference type="GO" id="GO:0006355">
    <property type="term" value="P:regulation of DNA-templated transcription"/>
    <property type="evidence" value="ECO:0007669"/>
    <property type="project" value="InterPro"/>
</dbReference>
<feature type="region of interest" description="Disordered" evidence="6">
    <location>
        <begin position="155"/>
        <end position="192"/>
    </location>
</feature>
<protein>
    <submittedName>
        <fullName evidence="8">CCAR2 protein</fullName>
    </submittedName>
</protein>
<evidence type="ECO:0000256" key="6">
    <source>
        <dbReference type="SAM" id="MobiDB-lite"/>
    </source>
</evidence>
<dbReference type="InterPro" id="IPR045353">
    <property type="entry name" value="LAIKA"/>
</dbReference>
<dbReference type="SUPFAM" id="SSF90257">
    <property type="entry name" value="Myosin rod fragments"/>
    <property type="match status" value="1"/>
</dbReference>